<comment type="caution">
    <text evidence="3">The sequence shown here is derived from an EMBL/GenBank/DDBJ whole genome shotgun (WGS) entry which is preliminary data.</text>
</comment>
<dbReference type="Proteomes" id="UP000580250">
    <property type="component" value="Unassembled WGS sequence"/>
</dbReference>
<keyword evidence="2" id="KW-0472">Membrane</keyword>
<dbReference type="Gene3D" id="3.10.100.10">
    <property type="entry name" value="Mannose-Binding Protein A, subunit A"/>
    <property type="match status" value="1"/>
</dbReference>
<evidence type="ECO:0000313" key="4">
    <source>
        <dbReference type="Proteomes" id="UP000580250"/>
    </source>
</evidence>
<name>A0A6V7U7N2_MELEN</name>
<evidence type="ECO:0000256" key="1">
    <source>
        <dbReference type="SAM" id="MobiDB-lite"/>
    </source>
</evidence>
<sequence>MILLSFYACVKKIVLSQKGVSFDWWTHIGAETSRYRSTILSGSVHQLYSRNLFDNPLNDFELVTTQHESPQFDISSINAKYNYWGPPGTIGTAAGKIRDQHDDPLLIRVDYDPVLESNTSLIEGDCPAGWFLVGREEFKSCFIFIGAASTYSDAVQTCQYLDAFLPIMQSGDLRQKELATKIDILSQLYITELERINSFGFAYDIPIWIASLTIPSNQCGWMSSRTASIGEQNCHNLLPYVCERGTGPYQEPLLWRADFLLVSISIILFFIAILLLIICAFCKSNTKDRQFTRRKQFVRDSLRSNQQLIQMRQQQQQLQQKPVEGNESFSESFESPSSNSSNNSGHYYGECCSNKEGIAGESTYYAQLPEDVQQINECCFPSIDNNTLTTTPTFASSTQCSNSSPFTSSTNSEKYFDCLNNSTNNPSTFKKPKKCRNKNFSSNSTLKMEKNDKQNYLSIEKFNKLTTNNLTKRERNKGRKENYNIPSTNKEEYINIEIRPSLFPKNKNINRRDEFTRETSM</sequence>
<protein>
    <submittedName>
        <fullName evidence="3">Uncharacterized protein</fullName>
    </submittedName>
</protein>
<proteinExistence type="predicted"/>
<dbReference type="SUPFAM" id="SSF56436">
    <property type="entry name" value="C-type lectin-like"/>
    <property type="match status" value="1"/>
</dbReference>
<dbReference type="AlphaFoldDB" id="A0A6V7U7N2"/>
<reference evidence="3 4" key="1">
    <citation type="submission" date="2020-08" db="EMBL/GenBank/DDBJ databases">
        <authorList>
            <person name="Koutsovoulos G."/>
            <person name="Danchin GJ E."/>
        </authorList>
    </citation>
    <scope>NUCLEOTIDE SEQUENCE [LARGE SCALE GENOMIC DNA]</scope>
</reference>
<evidence type="ECO:0000256" key="2">
    <source>
        <dbReference type="SAM" id="Phobius"/>
    </source>
</evidence>
<dbReference type="OrthoDB" id="536948at2759"/>
<gene>
    <name evidence="3" type="ORF">MENT_LOCUS8989</name>
</gene>
<feature type="transmembrane region" description="Helical" evidence="2">
    <location>
        <begin position="259"/>
        <end position="282"/>
    </location>
</feature>
<keyword evidence="2" id="KW-1133">Transmembrane helix</keyword>
<dbReference type="InterPro" id="IPR016186">
    <property type="entry name" value="C-type_lectin-like/link_sf"/>
</dbReference>
<feature type="region of interest" description="Disordered" evidence="1">
    <location>
        <begin position="311"/>
        <end position="344"/>
    </location>
</feature>
<keyword evidence="2" id="KW-0812">Transmembrane</keyword>
<accession>A0A6V7U7N2</accession>
<dbReference type="InterPro" id="IPR016187">
    <property type="entry name" value="CTDL_fold"/>
</dbReference>
<organism evidence="3 4">
    <name type="scientific">Meloidogyne enterolobii</name>
    <name type="common">Root-knot nematode worm</name>
    <name type="synonym">Meloidogyne mayaguensis</name>
    <dbReference type="NCBI Taxonomy" id="390850"/>
    <lineage>
        <taxon>Eukaryota</taxon>
        <taxon>Metazoa</taxon>
        <taxon>Ecdysozoa</taxon>
        <taxon>Nematoda</taxon>
        <taxon>Chromadorea</taxon>
        <taxon>Rhabditida</taxon>
        <taxon>Tylenchina</taxon>
        <taxon>Tylenchomorpha</taxon>
        <taxon>Tylenchoidea</taxon>
        <taxon>Meloidogynidae</taxon>
        <taxon>Meloidogyninae</taxon>
        <taxon>Meloidogyne</taxon>
    </lineage>
</organism>
<evidence type="ECO:0000313" key="3">
    <source>
        <dbReference type="EMBL" id="CAD2147477.1"/>
    </source>
</evidence>
<dbReference type="EMBL" id="CAJEWN010000039">
    <property type="protein sequence ID" value="CAD2147477.1"/>
    <property type="molecule type" value="Genomic_DNA"/>
</dbReference>